<proteinExistence type="predicted"/>
<evidence type="ECO:0000313" key="2">
    <source>
        <dbReference type="Proteomes" id="UP000187203"/>
    </source>
</evidence>
<evidence type="ECO:0000313" key="1">
    <source>
        <dbReference type="EMBL" id="OMP14237.1"/>
    </source>
</evidence>
<dbReference type="AlphaFoldDB" id="A0A1R3L4J4"/>
<protein>
    <submittedName>
        <fullName evidence="1">Uncharacterized protein</fullName>
    </submittedName>
</protein>
<comment type="caution">
    <text evidence="1">The sequence shown here is derived from an EMBL/GenBank/DDBJ whole genome shotgun (WGS) entry which is preliminary data.</text>
</comment>
<sequence length="139" mass="14355">MQNVTTPSPTATLSFKDVAIGRDAVVLLLIAAEAENVRVLMTFEAKDVEVQIAAGAKDVEEHDDCWSEGRLAWGINDWRSGGGGAVDCGWSEGCVVLNNCWSGGGGDRAAVDSCWSGGGGAVGAEAVKFGYSFGIVTLA</sequence>
<dbReference type="EMBL" id="AWUE01000979">
    <property type="protein sequence ID" value="OMP14237.1"/>
    <property type="molecule type" value="Genomic_DNA"/>
</dbReference>
<organism evidence="1 2">
    <name type="scientific">Corchorus olitorius</name>
    <dbReference type="NCBI Taxonomy" id="93759"/>
    <lineage>
        <taxon>Eukaryota</taxon>
        <taxon>Viridiplantae</taxon>
        <taxon>Streptophyta</taxon>
        <taxon>Embryophyta</taxon>
        <taxon>Tracheophyta</taxon>
        <taxon>Spermatophyta</taxon>
        <taxon>Magnoliopsida</taxon>
        <taxon>eudicotyledons</taxon>
        <taxon>Gunneridae</taxon>
        <taxon>Pentapetalae</taxon>
        <taxon>rosids</taxon>
        <taxon>malvids</taxon>
        <taxon>Malvales</taxon>
        <taxon>Malvaceae</taxon>
        <taxon>Grewioideae</taxon>
        <taxon>Apeibeae</taxon>
        <taxon>Corchorus</taxon>
    </lineage>
</organism>
<name>A0A1R3L4J4_9ROSI</name>
<gene>
    <name evidence="1" type="ORF">COLO4_00145</name>
</gene>
<keyword evidence="2" id="KW-1185">Reference proteome</keyword>
<reference evidence="2" key="1">
    <citation type="submission" date="2013-09" db="EMBL/GenBank/DDBJ databases">
        <title>Corchorus olitorius genome sequencing.</title>
        <authorList>
            <person name="Alam M."/>
            <person name="Haque M.S."/>
            <person name="Islam M.S."/>
            <person name="Emdad E.M."/>
            <person name="Islam M.M."/>
            <person name="Ahmed B."/>
            <person name="Halim A."/>
            <person name="Hossen Q.M.M."/>
            <person name="Hossain M.Z."/>
            <person name="Ahmed R."/>
            <person name="Khan M.M."/>
            <person name="Islam R."/>
            <person name="Rashid M.M."/>
            <person name="Khan S.A."/>
            <person name="Rahman M.S."/>
            <person name="Alam M."/>
            <person name="Yahiya A.S."/>
            <person name="Khan M.S."/>
            <person name="Azam M.S."/>
            <person name="Haque T."/>
            <person name="Lashkar M.Z.H."/>
            <person name="Akhand A.I."/>
            <person name="Morshed G."/>
            <person name="Roy S."/>
            <person name="Uddin K.S."/>
            <person name="Rabeya T."/>
            <person name="Hossain A.S."/>
            <person name="Chowdhury A."/>
            <person name="Snigdha A.R."/>
            <person name="Mortoza M.S."/>
            <person name="Matin S.A."/>
            <person name="Hoque S.M.E."/>
            <person name="Islam M.K."/>
            <person name="Roy D.K."/>
            <person name="Haider R."/>
            <person name="Moosa M.M."/>
            <person name="Elias S.M."/>
            <person name="Hasan A.M."/>
            <person name="Jahan S."/>
            <person name="Shafiuddin M."/>
            <person name="Mahmood N."/>
            <person name="Shommy N.S."/>
        </authorList>
    </citation>
    <scope>NUCLEOTIDE SEQUENCE [LARGE SCALE GENOMIC DNA]</scope>
    <source>
        <strain evidence="2">cv. O-4</strain>
    </source>
</reference>
<dbReference type="Proteomes" id="UP000187203">
    <property type="component" value="Unassembled WGS sequence"/>
</dbReference>
<accession>A0A1R3L4J4</accession>